<accession>A0A9N9R6H6</accession>
<keyword evidence="3" id="KW-1185">Reference proteome</keyword>
<organism evidence="2 3">
    <name type="scientific">Diatraea saccharalis</name>
    <name type="common">sugarcane borer</name>
    <dbReference type="NCBI Taxonomy" id="40085"/>
    <lineage>
        <taxon>Eukaryota</taxon>
        <taxon>Metazoa</taxon>
        <taxon>Ecdysozoa</taxon>
        <taxon>Arthropoda</taxon>
        <taxon>Hexapoda</taxon>
        <taxon>Insecta</taxon>
        <taxon>Pterygota</taxon>
        <taxon>Neoptera</taxon>
        <taxon>Endopterygota</taxon>
        <taxon>Lepidoptera</taxon>
        <taxon>Glossata</taxon>
        <taxon>Ditrysia</taxon>
        <taxon>Pyraloidea</taxon>
        <taxon>Crambidae</taxon>
        <taxon>Crambinae</taxon>
        <taxon>Diatraea</taxon>
    </lineage>
</organism>
<proteinExistence type="predicted"/>
<evidence type="ECO:0000256" key="1">
    <source>
        <dbReference type="SAM" id="MobiDB-lite"/>
    </source>
</evidence>
<reference evidence="2" key="1">
    <citation type="submission" date="2021-12" db="EMBL/GenBank/DDBJ databases">
        <authorList>
            <person name="King R."/>
        </authorList>
    </citation>
    <scope>NUCLEOTIDE SEQUENCE</scope>
</reference>
<feature type="compositionally biased region" description="Polar residues" evidence="1">
    <location>
        <begin position="70"/>
        <end position="82"/>
    </location>
</feature>
<protein>
    <submittedName>
        <fullName evidence="2">Uncharacterized protein</fullName>
    </submittedName>
</protein>
<dbReference type="Proteomes" id="UP001153714">
    <property type="component" value="Chromosome 21"/>
</dbReference>
<evidence type="ECO:0000313" key="3">
    <source>
        <dbReference type="Proteomes" id="UP001153714"/>
    </source>
</evidence>
<evidence type="ECO:0000313" key="2">
    <source>
        <dbReference type="EMBL" id="CAG9790237.1"/>
    </source>
</evidence>
<dbReference type="AlphaFoldDB" id="A0A9N9R6H6"/>
<feature type="region of interest" description="Disordered" evidence="1">
    <location>
        <begin position="164"/>
        <end position="184"/>
    </location>
</feature>
<dbReference type="EMBL" id="OU893352">
    <property type="protein sequence ID" value="CAG9790237.1"/>
    <property type="molecule type" value="Genomic_DNA"/>
</dbReference>
<gene>
    <name evidence="2" type="ORF">DIATSA_LOCUS7906</name>
</gene>
<name>A0A9N9R6H6_9NEOP</name>
<feature type="region of interest" description="Disordered" evidence="1">
    <location>
        <begin position="70"/>
        <end position="109"/>
    </location>
</feature>
<feature type="region of interest" description="Disordered" evidence="1">
    <location>
        <begin position="304"/>
        <end position="324"/>
    </location>
</feature>
<feature type="region of interest" description="Disordered" evidence="1">
    <location>
        <begin position="1"/>
        <end position="21"/>
    </location>
</feature>
<sequence length="324" mass="34363">MIALGGGVGPRADGQSGSLSTNANAHSVHLQHLVRVSSFTPTRIRLRTYPGLCWTRFTIKPARGPLGLSTTSHLSRGLNTGLNRPPTRLLVRRPPHPVRGGGGTGRRPSATLVLTHLSYRATIDPSLSSGGGKKTPRFCANCGISLHRFLPPCSFLRSSCERRSEGDFGRPPRSHLGRTLGSPPGTAAAAVCGGGRGAGGRLPRPSDSSFFILYFIDVGVPPAPGGPDHFSLGRDRRAAGGPLSRHHIYPIHSICFHLVYLSSHYIIYIISYPGGGASGSIEKFSVLLPFSSAPPLLVRGWYDSPSQGGSKAQYSGPYTKTKSA</sequence>
<reference evidence="2" key="2">
    <citation type="submission" date="2022-10" db="EMBL/GenBank/DDBJ databases">
        <authorList>
            <consortium name="ENA_rothamsted_submissions"/>
            <consortium name="culmorum"/>
            <person name="King R."/>
        </authorList>
    </citation>
    <scope>NUCLEOTIDE SEQUENCE</scope>
</reference>